<evidence type="ECO:0000313" key="1">
    <source>
        <dbReference type="EMBL" id="MDN3611853.1"/>
    </source>
</evidence>
<evidence type="ECO:0000313" key="2">
    <source>
        <dbReference type="Proteomes" id="UP001238540"/>
    </source>
</evidence>
<name>A0ABT8BXV2_9VIBR</name>
<proteinExistence type="predicted"/>
<comment type="caution">
    <text evidence="1">The sequence shown here is derived from an EMBL/GenBank/DDBJ whole genome shotgun (WGS) entry which is preliminary data.</text>
</comment>
<accession>A0ABT8BXV2</accession>
<dbReference type="Proteomes" id="UP001238540">
    <property type="component" value="Unassembled WGS sequence"/>
</dbReference>
<organism evidence="1 2">
    <name type="scientific">Vibrio ostreicida</name>
    <dbReference type="NCBI Taxonomy" id="526588"/>
    <lineage>
        <taxon>Bacteria</taxon>
        <taxon>Pseudomonadati</taxon>
        <taxon>Pseudomonadota</taxon>
        <taxon>Gammaproteobacteria</taxon>
        <taxon>Vibrionales</taxon>
        <taxon>Vibrionaceae</taxon>
        <taxon>Vibrio</taxon>
    </lineage>
</organism>
<protein>
    <submittedName>
        <fullName evidence="1">Uncharacterized protein</fullName>
    </submittedName>
</protein>
<keyword evidence="2" id="KW-1185">Reference proteome</keyword>
<reference evidence="2" key="1">
    <citation type="journal article" date="2019" name="Int. J. Syst. Evol. Microbiol.">
        <title>The Global Catalogue of Microorganisms (GCM) 10K type strain sequencing project: providing services to taxonomists for standard genome sequencing and annotation.</title>
        <authorList>
            <consortium name="The Broad Institute Genomics Platform"/>
            <consortium name="The Broad Institute Genome Sequencing Center for Infectious Disease"/>
            <person name="Wu L."/>
            <person name="Ma J."/>
        </authorList>
    </citation>
    <scope>NUCLEOTIDE SEQUENCE [LARGE SCALE GENOMIC DNA]</scope>
    <source>
        <strain evidence="2">CECT 7398</strain>
    </source>
</reference>
<gene>
    <name evidence="1" type="ORF">QWZ16_19855</name>
</gene>
<dbReference type="EMBL" id="JAUFQC010000027">
    <property type="protein sequence ID" value="MDN3611853.1"/>
    <property type="molecule type" value="Genomic_DNA"/>
</dbReference>
<dbReference type="RefSeq" id="WP_290313206.1">
    <property type="nucleotide sequence ID" value="NZ_JAUFQC010000027.1"/>
</dbReference>
<sequence>MIFSLMCRNGTLWQRMDQIHLEFKFSVGQRLDCIRRQRPTKLHVFIAVAIYGNQGFRRLDK</sequence>